<protein>
    <submittedName>
        <fullName evidence="9">Trimeric intracellular cation channel family protein</fullName>
    </submittedName>
</protein>
<evidence type="ECO:0000313" key="10">
    <source>
        <dbReference type="Proteomes" id="UP001442841"/>
    </source>
</evidence>
<feature type="transmembrane region" description="Helical" evidence="7">
    <location>
        <begin position="121"/>
        <end position="138"/>
    </location>
</feature>
<feature type="domain" description="Glycine transporter" evidence="8">
    <location>
        <begin position="97"/>
        <end position="170"/>
    </location>
</feature>
<reference evidence="9 10" key="1">
    <citation type="submission" date="2024-04" db="EMBL/GenBank/DDBJ databases">
        <title>Isolation of an actinomycete strain from pig manure.</title>
        <authorList>
            <person name="Gong T."/>
            <person name="Yu Z."/>
            <person name="An M."/>
            <person name="Wei C."/>
            <person name="Yang W."/>
            <person name="Liu L."/>
        </authorList>
    </citation>
    <scope>NUCLEOTIDE SEQUENCE [LARGE SCALE GENOMIC DNA]</scope>
    <source>
        <strain evidence="9 10">ZF39</strain>
    </source>
</reference>
<comment type="subcellular location">
    <subcellularLocation>
        <location evidence="1">Cell membrane</location>
        <topology evidence="1">Multi-pass membrane protein</topology>
    </subcellularLocation>
</comment>
<evidence type="ECO:0000259" key="8">
    <source>
        <dbReference type="Pfam" id="PF03458"/>
    </source>
</evidence>
<evidence type="ECO:0000256" key="7">
    <source>
        <dbReference type="SAM" id="Phobius"/>
    </source>
</evidence>
<dbReference type="PANTHER" id="PTHR30506:SF3">
    <property type="entry name" value="UPF0126 INNER MEMBRANE PROTEIN YADS-RELATED"/>
    <property type="match status" value="1"/>
</dbReference>
<gene>
    <name evidence="9" type="ORF">AADG42_14610</name>
</gene>
<evidence type="ECO:0000256" key="3">
    <source>
        <dbReference type="ARBA" id="ARBA00022475"/>
    </source>
</evidence>
<evidence type="ECO:0000256" key="2">
    <source>
        <dbReference type="ARBA" id="ARBA00008193"/>
    </source>
</evidence>
<dbReference type="InterPro" id="IPR005115">
    <property type="entry name" value="Gly_transporter"/>
</dbReference>
<dbReference type="RefSeq" id="WP_425309936.1">
    <property type="nucleotide sequence ID" value="NZ_CP154795.1"/>
</dbReference>
<keyword evidence="10" id="KW-1185">Reference proteome</keyword>
<sequence>MQFDAELLFRLVDVTGVFANGLLGGAVARTKGFDAIGFVMLAIVSGLGGGMLRDTLLGTGFPVALTDPLYLTFALLGAGVAYFLDFGRGWARRGLLVADALSLGCWSATGASKALMAGLDWLPAIFLGVITAVGGGMLRDILVNQVPSVFTGPLYASVSILASAEMVLLQSLNQYALGMGLAIATGGVLGLLARWRQWTLPPAAQWTVPRPRIRKLFRSRSRPMKGRLF</sequence>
<keyword evidence="6 7" id="KW-0472">Membrane</keyword>
<dbReference type="PANTHER" id="PTHR30506">
    <property type="entry name" value="INNER MEMBRANE PROTEIN"/>
    <property type="match status" value="1"/>
</dbReference>
<evidence type="ECO:0000313" key="9">
    <source>
        <dbReference type="EMBL" id="XAN08479.1"/>
    </source>
</evidence>
<comment type="similarity">
    <text evidence="2">Belongs to the UPF0126 family.</text>
</comment>
<evidence type="ECO:0000256" key="4">
    <source>
        <dbReference type="ARBA" id="ARBA00022692"/>
    </source>
</evidence>
<feature type="domain" description="Glycine transporter" evidence="8">
    <location>
        <begin position="11"/>
        <end position="84"/>
    </location>
</feature>
<evidence type="ECO:0000256" key="5">
    <source>
        <dbReference type="ARBA" id="ARBA00022989"/>
    </source>
</evidence>
<keyword evidence="4 7" id="KW-0812">Transmembrane</keyword>
<organism evidence="9 10">
    <name type="scientific">Ammonicoccus fulvus</name>
    <dbReference type="NCBI Taxonomy" id="3138240"/>
    <lineage>
        <taxon>Bacteria</taxon>
        <taxon>Bacillati</taxon>
        <taxon>Actinomycetota</taxon>
        <taxon>Actinomycetes</taxon>
        <taxon>Propionibacteriales</taxon>
        <taxon>Propionibacteriaceae</taxon>
        <taxon>Ammonicoccus</taxon>
    </lineage>
</organism>
<dbReference type="Pfam" id="PF03458">
    <property type="entry name" value="Gly_transporter"/>
    <property type="match status" value="2"/>
</dbReference>
<name>A0ABZ3FUS0_9ACTN</name>
<feature type="transmembrane region" description="Helical" evidence="7">
    <location>
        <begin position="35"/>
        <end position="52"/>
    </location>
</feature>
<proteinExistence type="inferred from homology"/>
<accession>A0ABZ3FUS0</accession>
<feature type="transmembrane region" description="Helical" evidence="7">
    <location>
        <begin position="175"/>
        <end position="193"/>
    </location>
</feature>
<feature type="transmembrane region" description="Helical" evidence="7">
    <location>
        <begin position="64"/>
        <end position="84"/>
    </location>
</feature>
<keyword evidence="3" id="KW-1003">Cell membrane</keyword>
<dbReference type="EMBL" id="CP154795">
    <property type="protein sequence ID" value="XAN08479.1"/>
    <property type="molecule type" value="Genomic_DNA"/>
</dbReference>
<evidence type="ECO:0000256" key="1">
    <source>
        <dbReference type="ARBA" id="ARBA00004651"/>
    </source>
</evidence>
<evidence type="ECO:0000256" key="6">
    <source>
        <dbReference type="ARBA" id="ARBA00023136"/>
    </source>
</evidence>
<keyword evidence="5 7" id="KW-1133">Transmembrane helix</keyword>
<dbReference type="Proteomes" id="UP001442841">
    <property type="component" value="Chromosome"/>
</dbReference>